<dbReference type="Proteomes" id="UP001374535">
    <property type="component" value="Chromosome 10"/>
</dbReference>
<feature type="region of interest" description="Disordered" evidence="1">
    <location>
        <begin position="1"/>
        <end position="73"/>
    </location>
</feature>
<dbReference type="PANTHER" id="PTHR21450">
    <property type="entry name" value="PROTEIN ALTERED PHOSPHATE STARVATION RESPONSE 1"/>
    <property type="match status" value="1"/>
</dbReference>
<evidence type="ECO:0000256" key="2">
    <source>
        <dbReference type="SAM" id="Phobius"/>
    </source>
</evidence>
<feature type="compositionally biased region" description="Basic and acidic residues" evidence="1">
    <location>
        <begin position="14"/>
        <end position="23"/>
    </location>
</feature>
<keyword evidence="2" id="KW-0812">Transmembrane</keyword>
<dbReference type="EMBL" id="CP144691">
    <property type="protein sequence ID" value="WVY94415.1"/>
    <property type="molecule type" value="Genomic_DNA"/>
</dbReference>
<accession>A0AAQ3MP16</accession>
<evidence type="ECO:0000313" key="5">
    <source>
        <dbReference type="Proteomes" id="UP001374535"/>
    </source>
</evidence>
<dbReference type="Pfam" id="PF04782">
    <property type="entry name" value="DUF632"/>
    <property type="match status" value="1"/>
</dbReference>
<feature type="transmembrane region" description="Helical" evidence="2">
    <location>
        <begin position="230"/>
        <end position="250"/>
    </location>
</feature>
<feature type="compositionally biased region" description="Acidic residues" evidence="1">
    <location>
        <begin position="24"/>
        <end position="35"/>
    </location>
</feature>
<evidence type="ECO:0000313" key="4">
    <source>
        <dbReference type="EMBL" id="WVY94415.1"/>
    </source>
</evidence>
<keyword evidence="2" id="KW-0472">Membrane</keyword>
<keyword evidence="2" id="KW-1133">Transmembrane helix</keyword>
<reference evidence="4 5" key="1">
    <citation type="journal article" date="2023" name="Life. Sci Alliance">
        <title>Evolutionary insights into 3D genome organization and epigenetic landscape of Vigna mungo.</title>
        <authorList>
            <person name="Junaid A."/>
            <person name="Singh B."/>
            <person name="Bhatia S."/>
        </authorList>
    </citation>
    <scope>NUCLEOTIDE SEQUENCE [LARGE SCALE GENOMIC DNA]</scope>
    <source>
        <strain evidence="4">Urdbean</strain>
    </source>
</reference>
<organism evidence="4 5">
    <name type="scientific">Vigna mungo</name>
    <name type="common">Black gram</name>
    <name type="synonym">Phaseolus mungo</name>
    <dbReference type="NCBI Taxonomy" id="3915"/>
    <lineage>
        <taxon>Eukaryota</taxon>
        <taxon>Viridiplantae</taxon>
        <taxon>Streptophyta</taxon>
        <taxon>Embryophyta</taxon>
        <taxon>Tracheophyta</taxon>
        <taxon>Spermatophyta</taxon>
        <taxon>Magnoliopsida</taxon>
        <taxon>eudicotyledons</taxon>
        <taxon>Gunneridae</taxon>
        <taxon>Pentapetalae</taxon>
        <taxon>rosids</taxon>
        <taxon>fabids</taxon>
        <taxon>Fabales</taxon>
        <taxon>Fabaceae</taxon>
        <taxon>Papilionoideae</taxon>
        <taxon>50 kb inversion clade</taxon>
        <taxon>NPAAA clade</taxon>
        <taxon>indigoferoid/millettioid clade</taxon>
        <taxon>Phaseoleae</taxon>
        <taxon>Vigna</taxon>
    </lineage>
</organism>
<evidence type="ECO:0000256" key="1">
    <source>
        <dbReference type="SAM" id="MobiDB-lite"/>
    </source>
</evidence>
<proteinExistence type="predicted"/>
<feature type="compositionally biased region" description="Acidic residues" evidence="1">
    <location>
        <begin position="1"/>
        <end position="13"/>
    </location>
</feature>
<dbReference type="InterPro" id="IPR006867">
    <property type="entry name" value="DUF632"/>
</dbReference>
<evidence type="ECO:0000259" key="3">
    <source>
        <dbReference type="Pfam" id="PF04782"/>
    </source>
</evidence>
<keyword evidence="5" id="KW-1185">Reference proteome</keyword>
<feature type="domain" description="DUF632" evidence="3">
    <location>
        <begin position="118"/>
        <end position="227"/>
    </location>
</feature>
<protein>
    <recommendedName>
        <fullName evidence="3">DUF632 domain-containing protein</fullName>
    </recommendedName>
</protein>
<name>A0AAQ3MP16_VIGMU</name>
<dbReference type="PANTHER" id="PTHR21450:SF6">
    <property type="entry name" value="EXPRESSED PROTEIN"/>
    <property type="match status" value="1"/>
</dbReference>
<gene>
    <name evidence="4" type="ORF">V8G54_033503</name>
</gene>
<sequence length="290" mass="33124">MEEEGIPELEDDEKVSSHGKEDSTDSEDEFDDEPGTDNLVQRFENFNRVNDHVRANDSPATIKPLKGDSASEFEHESSPVVSQLETASTEVELPTESNKLMENENHSEKVVPKDIFSGMKDIEFLFVKASESGKEVPRMLEANKLHFRPLLPAKEKPAQNSVKYLTWQRTMSSLSSSSRNPLGPNSKDDIEDLTNNLFDSLCMISGSHASTLDRLYAWERKLYDEVKVLYTVYFSAPFRLFFILAMLCFYSRMLQKSWFGCQNKPKSSFLNKYLSNKVYAILERISTVSQ</sequence>
<dbReference type="AlphaFoldDB" id="A0AAQ3MP16"/>